<keyword evidence="2" id="KW-0342">GTP-binding</keyword>
<evidence type="ECO:0000256" key="1">
    <source>
        <dbReference type="ARBA" id="ARBA00022741"/>
    </source>
</evidence>
<keyword evidence="5" id="KW-1185">Reference proteome</keyword>
<dbReference type="OrthoDB" id="416553at2759"/>
<organism evidence="4 5">
    <name type="scientific">Hamiltosporidium tvaerminnensis</name>
    <dbReference type="NCBI Taxonomy" id="1176355"/>
    <lineage>
        <taxon>Eukaryota</taxon>
        <taxon>Fungi</taxon>
        <taxon>Fungi incertae sedis</taxon>
        <taxon>Microsporidia</taxon>
        <taxon>Dubosqiidae</taxon>
        <taxon>Hamiltosporidium</taxon>
    </lineage>
</organism>
<proteinExistence type="predicted"/>
<dbReference type="PANTHER" id="PTHR18884">
    <property type="entry name" value="SEPTIN"/>
    <property type="match status" value="1"/>
</dbReference>
<evidence type="ECO:0000313" key="4">
    <source>
        <dbReference type="EMBL" id="TBU10306.1"/>
    </source>
</evidence>
<keyword evidence="1" id="KW-0547">Nucleotide-binding</keyword>
<evidence type="ECO:0000256" key="2">
    <source>
        <dbReference type="ARBA" id="ARBA00023134"/>
    </source>
</evidence>
<dbReference type="GO" id="GO:0032156">
    <property type="term" value="C:septin cytoskeleton"/>
    <property type="evidence" value="ECO:0007669"/>
    <property type="project" value="UniProtKB-ARBA"/>
</dbReference>
<reference evidence="4 5" key="1">
    <citation type="submission" date="2017-12" db="EMBL/GenBank/DDBJ databases">
        <authorList>
            <person name="Pombert J.-F."/>
            <person name="Haag K.L."/>
            <person name="Ebert D."/>
        </authorList>
    </citation>
    <scope>NUCLEOTIDE SEQUENCE [LARGE SCALE GENOMIC DNA]</scope>
    <source>
        <strain evidence="4">IL-G-3</strain>
    </source>
</reference>
<dbReference type="PROSITE" id="PS51719">
    <property type="entry name" value="G_SEPTIN"/>
    <property type="match status" value="1"/>
</dbReference>
<dbReference type="GO" id="GO:0005938">
    <property type="term" value="C:cell cortex"/>
    <property type="evidence" value="ECO:0007669"/>
    <property type="project" value="UniProtKB-ARBA"/>
</dbReference>
<dbReference type="VEuPathDB" id="MicrosporidiaDB:CWI38_1862p0010"/>
<gene>
    <name evidence="4" type="ORF">CWI38_1862p0010</name>
</gene>
<dbReference type="GO" id="GO:0005525">
    <property type="term" value="F:GTP binding"/>
    <property type="evidence" value="ECO:0007669"/>
    <property type="project" value="UniProtKB-KW"/>
</dbReference>
<sequence>MMLRRRNIGFSIMVAGPKGIGKSSFINTLFNREIVQVQKKSNENLDLNLYILEIDCEGVRKKVTVVDTPGFGTTLDDSGTQENILSYIRTQFNMFLAEETKVKRNRDFEDTRVHALLYFIKASPHGLKKTELAFLKKVNGLVNIIPVIGKADGMAVDEMESIRSRILDQMKTCNIEIFDILKDELINQSLNWVNLISKFPFSVICDDKIDGEENTVRGRKYRWGNVETDNQEHCEFSLLKEILMSSHMDALIETTVNDLYERYRTKVLSEILPKADLNNKVI</sequence>
<dbReference type="CDD" id="cd01850">
    <property type="entry name" value="CDC_Septin"/>
    <property type="match status" value="1"/>
</dbReference>
<dbReference type="PIRSF" id="PIRSF006698">
    <property type="entry name" value="Septin"/>
    <property type="match status" value="1"/>
</dbReference>
<dbReference type="InterPro" id="IPR016491">
    <property type="entry name" value="Septin"/>
</dbReference>
<evidence type="ECO:0000259" key="3">
    <source>
        <dbReference type="PROSITE" id="PS51719"/>
    </source>
</evidence>
<dbReference type="InterPro" id="IPR027417">
    <property type="entry name" value="P-loop_NTPase"/>
</dbReference>
<evidence type="ECO:0000313" key="5">
    <source>
        <dbReference type="Proteomes" id="UP000292282"/>
    </source>
</evidence>
<dbReference type="Gene3D" id="3.40.50.300">
    <property type="entry name" value="P-loop containing nucleotide triphosphate hydrolases"/>
    <property type="match status" value="1"/>
</dbReference>
<comment type="caution">
    <text evidence="4">The sequence shown here is derived from an EMBL/GenBank/DDBJ whole genome shotgun (WGS) entry which is preliminary data.</text>
</comment>
<accession>A0A4Q9LQH9</accession>
<feature type="domain" description="Septin-type G" evidence="3">
    <location>
        <begin position="6"/>
        <end position="270"/>
    </location>
</feature>
<dbReference type="STRING" id="1176355.A0A4Q9LQH9"/>
<name>A0A4Q9LQH9_9MICR</name>
<dbReference type="SUPFAM" id="SSF52540">
    <property type="entry name" value="P-loop containing nucleoside triphosphate hydrolases"/>
    <property type="match status" value="1"/>
</dbReference>
<dbReference type="InterPro" id="IPR030379">
    <property type="entry name" value="G_SEPTIN_dom"/>
</dbReference>
<protein>
    <submittedName>
        <fullName evidence="4">Septin</fullName>
    </submittedName>
</protein>
<dbReference type="EMBL" id="PITK01001862">
    <property type="protein sequence ID" value="TBU10306.1"/>
    <property type="molecule type" value="Genomic_DNA"/>
</dbReference>
<dbReference type="AlphaFoldDB" id="A0A4Q9LQH9"/>
<dbReference type="Proteomes" id="UP000292282">
    <property type="component" value="Unassembled WGS sequence"/>
</dbReference>
<dbReference type="Pfam" id="PF00735">
    <property type="entry name" value="Septin"/>
    <property type="match status" value="1"/>
</dbReference>